<keyword evidence="4" id="KW-1185">Reference proteome</keyword>
<dbReference type="AlphaFoldDB" id="A0A1Y2I641"/>
<feature type="compositionally biased region" description="Polar residues" evidence="2">
    <location>
        <begin position="206"/>
        <end position="222"/>
    </location>
</feature>
<proteinExistence type="predicted"/>
<name>A0A1Y2I641_TRAC3</name>
<evidence type="ECO:0000313" key="3">
    <source>
        <dbReference type="EMBL" id="OSC96595.1"/>
    </source>
</evidence>
<feature type="region of interest" description="Disordered" evidence="2">
    <location>
        <begin position="1"/>
        <end position="32"/>
    </location>
</feature>
<feature type="coiled-coil region" evidence="1">
    <location>
        <begin position="35"/>
        <end position="149"/>
    </location>
</feature>
<feature type="compositionally biased region" description="Polar residues" evidence="2">
    <location>
        <begin position="20"/>
        <end position="32"/>
    </location>
</feature>
<organism evidence="3 4">
    <name type="scientific">Trametes coccinea (strain BRFM310)</name>
    <name type="common">Pycnoporus coccineus</name>
    <dbReference type="NCBI Taxonomy" id="1353009"/>
    <lineage>
        <taxon>Eukaryota</taxon>
        <taxon>Fungi</taxon>
        <taxon>Dikarya</taxon>
        <taxon>Basidiomycota</taxon>
        <taxon>Agaricomycotina</taxon>
        <taxon>Agaricomycetes</taxon>
        <taxon>Polyporales</taxon>
        <taxon>Polyporaceae</taxon>
        <taxon>Trametes</taxon>
    </lineage>
</organism>
<evidence type="ECO:0000313" key="4">
    <source>
        <dbReference type="Proteomes" id="UP000193067"/>
    </source>
</evidence>
<evidence type="ECO:0000256" key="1">
    <source>
        <dbReference type="SAM" id="Coils"/>
    </source>
</evidence>
<protein>
    <submittedName>
        <fullName evidence="3">Uncharacterized protein</fullName>
    </submittedName>
</protein>
<dbReference type="Proteomes" id="UP000193067">
    <property type="component" value="Unassembled WGS sequence"/>
</dbReference>
<dbReference type="EMBL" id="KZ084174">
    <property type="protein sequence ID" value="OSC96595.1"/>
    <property type="molecule type" value="Genomic_DNA"/>
</dbReference>
<sequence length="353" mass="38243">MHNGVPAVAQSSRGHGGAQHTPQRPGQPQVSQALLQGAREIASILERRIANVKAEYEDKLKLITRERDELLAQKASPGIPQIVADELEALRDDRDGHEQERAQWEIERGAFLQERARYQQECEALRKSQQELQEEVMRIRHRMEEEVATRDATIAALQERVKLLEAAQNPHAHAEQQQPKVPDQTDFDTLDVFQSPRQSDPAGPPQLSSSTLDTISPSQDSVPMQVDVPPPAASSPHQSPPLTLGGGQSPPKSPTITVPGGQSPSIARSPTMVSQSGAPTSSSSGSATRLVIRVPPPPTKNARKPIKPPISPPTEEEQRIFVHVPRQKNSSDEASSESSSGSSSTSSSATHSP</sequence>
<feature type="compositionally biased region" description="Low complexity" evidence="2">
    <location>
        <begin position="332"/>
        <end position="353"/>
    </location>
</feature>
<feature type="compositionally biased region" description="Low complexity" evidence="2">
    <location>
        <begin position="274"/>
        <end position="288"/>
    </location>
</feature>
<reference evidence="3 4" key="1">
    <citation type="journal article" date="2015" name="Biotechnol. Biofuels">
        <title>Enhanced degradation of softwood versus hardwood by the white-rot fungus Pycnoporus coccineus.</title>
        <authorList>
            <person name="Couturier M."/>
            <person name="Navarro D."/>
            <person name="Chevret D."/>
            <person name="Henrissat B."/>
            <person name="Piumi F."/>
            <person name="Ruiz-Duenas F.J."/>
            <person name="Martinez A.T."/>
            <person name="Grigoriev I.V."/>
            <person name="Riley R."/>
            <person name="Lipzen A."/>
            <person name="Berrin J.G."/>
            <person name="Master E.R."/>
            <person name="Rosso M.N."/>
        </authorList>
    </citation>
    <scope>NUCLEOTIDE SEQUENCE [LARGE SCALE GENOMIC DNA]</scope>
    <source>
        <strain evidence="3 4">BRFM310</strain>
    </source>
</reference>
<feature type="region of interest" description="Disordered" evidence="2">
    <location>
        <begin position="193"/>
        <end position="353"/>
    </location>
</feature>
<accession>A0A1Y2I641</accession>
<feature type="region of interest" description="Disordered" evidence="2">
    <location>
        <begin position="168"/>
        <end position="187"/>
    </location>
</feature>
<dbReference type="OrthoDB" id="2755084at2759"/>
<evidence type="ECO:0000256" key="2">
    <source>
        <dbReference type="SAM" id="MobiDB-lite"/>
    </source>
</evidence>
<keyword evidence="1" id="KW-0175">Coiled coil</keyword>
<gene>
    <name evidence="3" type="ORF">PYCCODRAFT_1462379</name>
</gene>
<feature type="compositionally biased region" description="Polar residues" evidence="2">
    <location>
        <begin position="254"/>
        <end position="273"/>
    </location>
</feature>